<accession>A0A3P8KXH3</accession>
<protein>
    <submittedName>
        <fullName evidence="1">Uncharacterized protein</fullName>
    </submittedName>
</protein>
<evidence type="ECO:0000313" key="2">
    <source>
        <dbReference type="Proteomes" id="UP000274346"/>
    </source>
</evidence>
<name>A0A3P8KXH3_RAOTE</name>
<organism evidence="1 2">
    <name type="scientific">Raoultella terrigena</name>
    <name type="common">Klebsiella terrigena</name>
    <dbReference type="NCBI Taxonomy" id="577"/>
    <lineage>
        <taxon>Bacteria</taxon>
        <taxon>Pseudomonadati</taxon>
        <taxon>Pseudomonadota</taxon>
        <taxon>Gammaproteobacteria</taxon>
        <taxon>Enterobacterales</taxon>
        <taxon>Enterobacteriaceae</taxon>
        <taxon>Klebsiella/Raoultella group</taxon>
        <taxon>Raoultella</taxon>
    </lineage>
</organism>
<gene>
    <name evidence="1" type="ORF">NCTC13098_03488</name>
</gene>
<dbReference type="Proteomes" id="UP000274346">
    <property type="component" value="Chromosome"/>
</dbReference>
<dbReference type="EMBL" id="LR131271">
    <property type="protein sequence ID" value="VDR27122.1"/>
    <property type="molecule type" value="Genomic_DNA"/>
</dbReference>
<proteinExistence type="predicted"/>
<sequence length="69" mass="7595">MNIAHQLGVDLNFIRLKAGQQRKSRIAGAKIVNGQAHAGHADILQHLLKLGKTGDNLGFGDFYYNLLRP</sequence>
<reference evidence="1 2" key="1">
    <citation type="submission" date="2018-12" db="EMBL/GenBank/DDBJ databases">
        <authorList>
            <consortium name="Pathogen Informatics"/>
        </authorList>
    </citation>
    <scope>NUCLEOTIDE SEQUENCE [LARGE SCALE GENOMIC DNA]</scope>
    <source>
        <strain evidence="1 2">NCTC13098</strain>
    </source>
</reference>
<evidence type="ECO:0000313" key="1">
    <source>
        <dbReference type="EMBL" id="VDR27122.1"/>
    </source>
</evidence>
<dbReference type="AlphaFoldDB" id="A0A3P8KXH3"/>
<dbReference type="KEGG" id="rtg:NCTC13098_03488"/>